<evidence type="ECO:0000256" key="5">
    <source>
        <dbReference type="ARBA" id="ARBA00022989"/>
    </source>
</evidence>
<evidence type="ECO:0000256" key="3">
    <source>
        <dbReference type="ARBA" id="ARBA00022592"/>
    </source>
</evidence>
<feature type="transmembrane region" description="Helical" evidence="7">
    <location>
        <begin position="240"/>
        <end position="262"/>
    </location>
</feature>
<keyword evidence="6 7" id="KW-0472">Membrane</keyword>
<keyword evidence="10" id="KW-1185">Reference proteome</keyword>
<feature type="transmembrane region" description="Helical" evidence="7">
    <location>
        <begin position="382"/>
        <end position="399"/>
    </location>
</feature>
<evidence type="ECO:0000256" key="1">
    <source>
        <dbReference type="ARBA" id="ARBA00004141"/>
    </source>
</evidence>
<dbReference type="HOGENOM" id="CLU_015355_3_1_1"/>
<organism evidence="9 10">
    <name type="scientific">Emiliania huxleyi (strain CCMP1516)</name>
    <dbReference type="NCBI Taxonomy" id="280463"/>
    <lineage>
        <taxon>Eukaryota</taxon>
        <taxon>Haptista</taxon>
        <taxon>Haptophyta</taxon>
        <taxon>Prymnesiophyceae</taxon>
        <taxon>Isochrysidales</taxon>
        <taxon>Noelaerhabdaceae</taxon>
        <taxon>Emiliania</taxon>
    </lineage>
</organism>
<sequence length="453" mass="47338">MAEYEWIVVAGAVTAFIAAFGIGANDVANAFATSVGSKAITIRQACFLAVVFEVSGAVLLGSHVTRTIRKGIADADCFAGQPEVLMFGSLCVIISVACWLLLASYLEMPVSTTHSCVGGMIGMTVVAHGPGCVVWYEAATAFPYVKGVGAIVLSWFLSPLLSSAAAAALYTTVRAAVLRAPDSFERAFRVYPLLVGFTVAINAFFMIYKGDLGRSLQAWRRDSTGRAKGLGLHKTPLRDAVGVSLGVAAVAALLTLPVGAVIKRRILTNRDLEAGREVARRAEQMEAAAEAAARLATTARSDEVAGPEGAQGDGEAAEARKAASKAAQSPSDARVEAARAEEEVAAIHANAEVFDPRTEDVFRYLQIFTACCDSFGHGANDVANAVGPLAAIVVIYQTGEVSTKVDTGATGYYILLLGGVGIALGLLLYGYKIMAALGVKIAKITPARERVAE</sequence>
<dbReference type="GO" id="GO:0005315">
    <property type="term" value="F:phosphate transmembrane transporter activity"/>
    <property type="evidence" value="ECO:0007669"/>
    <property type="project" value="InterPro"/>
</dbReference>
<comment type="similarity">
    <text evidence="7">Belongs to the inorganic phosphate transporter (PiT) (TC 2.A.20) family.</text>
</comment>
<feature type="transmembrane region" description="Helical" evidence="7">
    <location>
        <begin position="148"/>
        <end position="170"/>
    </location>
</feature>
<reference evidence="9" key="2">
    <citation type="submission" date="2024-10" db="UniProtKB">
        <authorList>
            <consortium name="EnsemblProtists"/>
        </authorList>
    </citation>
    <scope>IDENTIFICATION</scope>
</reference>
<protein>
    <recommendedName>
        <fullName evidence="7">Phosphate transporter</fullName>
    </recommendedName>
</protein>
<proteinExistence type="inferred from homology"/>
<dbReference type="KEGG" id="ehx:EMIHUDRAFT_61414"/>
<feature type="transmembrane region" description="Helical" evidence="7">
    <location>
        <begin position="84"/>
        <end position="105"/>
    </location>
</feature>
<evidence type="ECO:0000256" key="8">
    <source>
        <dbReference type="SAM" id="MobiDB-lite"/>
    </source>
</evidence>
<feature type="region of interest" description="Disordered" evidence="8">
    <location>
        <begin position="298"/>
        <end position="335"/>
    </location>
</feature>
<dbReference type="Pfam" id="PF01384">
    <property type="entry name" value="PHO4"/>
    <property type="match status" value="1"/>
</dbReference>
<accession>A0A0D3JHJ0</accession>
<comment type="subcellular location">
    <subcellularLocation>
        <location evidence="1 7">Membrane</location>
        <topology evidence="1 7">Multi-pass membrane protein</topology>
    </subcellularLocation>
</comment>
<dbReference type="GeneID" id="17268522"/>
<dbReference type="PANTHER" id="PTHR11101">
    <property type="entry name" value="PHOSPHATE TRANSPORTER"/>
    <property type="match status" value="1"/>
</dbReference>
<dbReference type="eggNOG" id="KOG2493">
    <property type="taxonomic scope" value="Eukaryota"/>
</dbReference>
<reference evidence="10" key="1">
    <citation type="journal article" date="2013" name="Nature">
        <title>Pan genome of the phytoplankton Emiliania underpins its global distribution.</title>
        <authorList>
            <person name="Read B.A."/>
            <person name="Kegel J."/>
            <person name="Klute M.J."/>
            <person name="Kuo A."/>
            <person name="Lefebvre S.C."/>
            <person name="Maumus F."/>
            <person name="Mayer C."/>
            <person name="Miller J."/>
            <person name="Monier A."/>
            <person name="Salamov A."/>
            <person name="Young J."/>
            <person name="Aguilar M."/>
            <person name="Claverie J.M."/>
            <person name="Frickenhaus S."/>
            <person name="Gonzalez K."/>
            <person name="Herman E.K."/>
            <person name="Lin Y.C."/>
            <person name="Napier J."/>
            <person name="Ogata H."/>
            <person name="Sarno A.F."/>
            <person name="Shmutz J."/>
            <person name="Schroeder D."/>
            <person name="de Vargas C."/>
            <person name="Verret F."/>
            <person name="von Dassow P."/>
            <person name="Valentin K."/>
            <person name="Van de Peer Y."/>
            <person name="Wheeler G."/>
            <person name="Dacks J.B."/>
            <person name="Delwiche C.F."/>
            <person name="Dyhrman S.T."/>
            <person name="Glockner G."/>
            <person name="John U."/>
            <person name="Richards T."/>
            <person name="Worden A.Z."/>
            <person name="Zhang X."/>
            <person name="Grigoriev I.V."/>
            <person name="Allen A.E."/>
            <person name="Bidle K."/>
            <person name="Borodovsky M."/>
            <person name="Bowler C."/>
            <person name="Brownlee C."/>
            <person name="Cock J.M."/>
            <person name="Elias M."/>
            <person name="Gladyshev V.N."/>
            <person name="Groth M."/>
            <person name="Guda C."/>
            <person name="Hadaegh A."/>
            <person name="Iglesias-Rodriguez M.D."/>
            <person name="Jenkins J."/>
            <person name="Jones B.M."/>
            <person name="Lawson T."/>
            <person name="Leese F."/>
            <person name="Lindquist E."/>
            <person name="Lobanov A."/>
            <person name="Lomsadze A."/>
            <person name="Malik S.B."/>
            <person name="Marsh M.E."/>
            <person name="Mackinder L."/>
            <person name="Mock T."/>
            <person name="Mueller-Roeber B."/>
            <person name="Pagarete A."/>
            <person name="Parker M."/>
            <person name="Probert I."/>
            <person name="Quesneville H."/>
            <person name="Raines C."/>
            <person name="Rensing S.A."/>
            <person name="Riano-Pachon D.M."/>
            <person name="Richier S."/>
            <person name="Rokitta S."/>
            <person name="Shiraiwa Y."/>
            <person name="Soanes D.M."/>
            <person name="van der Giezen M."/>
            <person name="Wahlund T.M."/>
            <person name="Williams B."/>
            <person name="Wilson W."/>
            <person name="Wolfe G."/>
            <person name="Wurch L.L."/>
        </authorList>
    </citation>
    <scope>NUCLEOTIDE SEQUENCE</scope>
</reference>
<dbReference type="InterPro" id="IPR001204">
    <property type="entry name" value="Phos_transporter"/>
</dbReference>
<evidence type="ECO:0000256" key="2">
    <source>
        <dbReference type="ARBA" id="ARBA00022448"/>
    </source>
</evidence>
<dbReference type="AlphaFoldDB" id="A0A0D3JHJ0"/>
<dbReference type="Proteomes" id="UP000013827">
    <property type="component" value="Unassembled WGS sequence"/>
</dbReference>
<evidence type="ECO:0000313" key="10">
    <source>
        <dbReference type="Proteomes" id="UP000013827"/>
    </source>
</evidence>
<comment type="function">
    <text evidence="7">Sodium-phosphate symporter.</text>
</comment>
<feature type="transmembrane region" description="Helical" evidence="7">
    <location>
        <begin position="45"/>
        <end position="64"/>
    </location>
</feature>
<keyword evidence="5 7" id="KW-1133">Transmembrane helix</keyword>
<dbReference type="GO" id="GO:0016020">
    <property type="term" value="C:membrane"/>
    <property type="evidence" value="ECO:0007669"/>
    <property type="project" value="UniProtKB-SubCell"/>
</dbReference>
<evidence type="ECO:0000256" key="4">
    <source>
        <dbReference type="ARBA" id="ARBA00022692"/>
    </source>
</evidence>
<keyword evidence="3 7" id="KW-0592">Phosphate transport</keyword>
<dbReference type="EnsemblProtists" id="EOD22975">
    <property type="protein sequence ID" value="EOD22975"/>
    <property type="gene ID" value="EMIHUDRAFT_61414"/>
</dbReference>
<keyword evidence="2 7" id="KW-0813">Transport</keyword>
<feature type="transmembrane region" description="Helical" evidence="7">
    <location>
        <begin position="6"/>
        <end position="24"/>
    </location>
</feature>
<dbReference type="OMA" id="AWKTGNA"/>
<keyword evidence="4 7" id="KW-0812">Transmembrane</keyword>
<dbReference type="RefSeq" id="XP_005775404.1">
    <property type="nucleotide sequence ID" value="XM_005775347.1"/>
</dbReference>
<dbReference type="PANTHER" id="PTHR11101:SF80">
    <property type="entry name" value="PHOSPHATE TRANSPORTER"/>
    <property type="match status" value="1"/>
</dbReference>
<feature type="transmembrane region" description="Helical" evidence="7">
    <location>
        <begin position="411"/>
        <end position="431"/>
    </location>
</feature>
<evidence type="ECO:0000313" key="9">
    <source>
        <dbReference type="EnsemblProtists" id="EOD22975"/>
    </source>
</evidence>
<feature type="transmembrane region" description="Helical" evidence="7">
    <location>
        <begin position="190"/>
        <end position="208"/>
    </location>
</feature>
<evidence type="ECO:0000256" key="7">
    <source>
        <dbReference type="RuleBase" id="RU363058"/>
    </source>
</evidence>
<dbReference type="PaxDb" id="2903-EOD22975"/>
<name>A0A0D3JHJ0_EMIH1</name>
<dbReference type="STRING" id="2903.R1E8F7"/>
<dbReference type="GO" id="GO:0035435">
    <property type="term" value="P:phosphate ion transmembrane transport"/>
    <property type="evidence" value="ECO:0007669"/>
    <property type="project" value="TreeGrafter"/>
</dbReference>
<evidence type="ECO:0000256" key="6">
    <source>
        <dbReference type="ARBA" id="ARBA00023136"/>
    </source>
</evidence>